<dbReference type="AlphaFoldDB" id="A0A0B6ZJ55"/>
<organism evidence="1">
    <name type="scientific">Arion vulgaris</name>
    <dbReference type="NCBI Taxonomy" id="1028688"/>
    <lineage>
        <taxon>Eukaryota</taxon>
        <taxon>Metazoa</taxon>
        <taxon>Spiralia</taxon>
        <taxon>Lophotrochozoa</taxon>
        <taxon>Mollusca</taxon>
        <taxon>Gastropoda</taxon>
        <taxon>Heterobranchia</taxon>
        <taxon>Euthyneura</taxon>
        <taxon>Panpulmonata</taxon>
        <taxon>Eupulmonata</taxon>
        <taxon>Stylommatophora</taxon>
        <taxon>Helicina</taxon>
        <taxon>Arionoidea</taxon>
        <taxon>Arionidae</taxon>
        <taxon>Arion</taxon>
    </lineage>
</organism>
<dbReference type="EMBL" id="HACG01021673">
    <property type="protein sequence ID" value="CEK68538.1"/>
    <property type="molecule type" value="Transcribed_RNA"/>
</dbReference>
<name>A0A0B6ZJ55_9EUPU</name>
<gene>
    <name evidence="1" type="primary">ORF66667</name>
</gene>
<proteinExistence type="predicted"/>
<evidence type="ECO:0000313" key="1">
    <source>
        <dbReference type="EMBL" id="CEK68538.1"/>
    </source>
</evidence>
<accession>A0A0B6ZJ55</accession>
<reference evidence="1" key="1">
    <citation type="submission" date="2014-12" db="EMBL/GenBank/DDBJ databases">
        <title>Insight into the proteome of Arion vulgaris.</title>
        <authorList>
            <person name="Aradska J."/>
            <person name="Bulat T."/>
            <person name="Smidak R."/>
            <person name="Sarate P."/>
            <person name="Gangsoo J."/>
            <person name="Sialana F."/>
            <person name="Bilban M."/>
            <person name="Lubec G."/>
        </authorList>
    </citation>
    <scope>NUCLEOTIDE SEQUENCE</scope>
    <source>
        <tissue evidence="1">Skin</tissue>
    </source>
</reference>
<protein>
    <submittedName>
        <fullName evidence="1">Uncharacterized protein</fullName>
    </submittedName>
</protein>
<feature type="non-terminal residue" evidence="1">
    <location>
        <position position="80"/>
    </location>
</feature>
<sequence>MILLSKPEKTVLLPPATDRSVLQVVSAKLWNINLRLQWYLESENLLAPQQMVFRQYLLKAKQLTRHNLMVLLVFTSYEFR</sequence>